<evidence type="ECO:0000313" key="1">
    <source>
        <dbReference type="EMBL" id="QDU79040.1"/>
    </source>
</evidence>
<accession>A0A518CIJ9</accession>
<organism evidence="1 2">
    <name type="scientific">Polystyrenella longa</name>
    <dbReference type="NCBI Taxonomy" id="2528007"/>
    <lineage>
        <taxon>Bacteria</taxon>
        <taxon>Pseudomonadati</taxon>
        <taxon>Planctomycetota</taxon>
        <taxon>Planctomycetia</taxon>
        <taxon>Planctomycetales</taxon>
        <taxon>Planctomycetaceae</taxon>
        <taxon>Polystyrenella</taxon>
    </lineage>
</organism>
<gene>
    <name evidence="1" type="ORF">Pla110_07440</name>
</gene>
<evidence type="ECO:0008006" key="3">
    <source>
        <dbReference type="Google" id="ProtNLM"/>
    </source>
</evidence>
<dbReference type="EMBL" id="CP036281">
    <property type="protein sequence ID" value="QDU79040.1"/>
    <property type="molecule type" value="Genomic_DNA"/>
</dbReference>
<keyword evidence="2" id="KW-1185">Reference proteome</keyword>
<dbReference type="KEGG" id="plon:Pla110_07440"/>
<name>A0A518CIJ9_9PLAN</name>
<sequence>MSQVSSPKQQLYELAAHRGLSGNDFLACSSDIAQSLLAESASCSSEQLERLTASDLKMLFRLYDERCFQGLCHKLVAAEGAKLDFRCSTRMTRAGGKTTRRIYPAKAPWHGKREYEITVSSFLLQDNFYAESRPISVCGFVCEHRLHALQRIMEHEIVHLIEMLLWEGSSCAAKRFQGIASRWFQHREFNHQLITPREKALIDHGVRTGSTVQFDHEGRTWVGVVNRISKRATVLVADRRGERYTDGQRYLKFYVPLSALKRVG</sequence>
<dbReference type="AlphaFoldDB" id="A0A518CIJ9"/>
<protein>
    <recommendedName>
        <fullName evidence="3">SprT-like family protein</fullName>
    </recommendedName>
</protein>
<reference evidence="1 2" key="1">
    <citation type="submission" date="2019-02" db="EMBL/GenBank/DDBJ databases">
        <title>Deep-cultivation of Planctomycetes and their phenomic and genomic characterization uncovers novel biology.</title>
        <authorList>
            <person name="Wiegand S."/>
            <person name="Jogler M."/>
            <person name="Boedeker C."/>
            <person name="Pinto D."/>
            <person name="Vollmers J."/>
            <person name="Rivas-Marin E."/>
            <person name="Kohn T."/>
            <person name="Peeters S.H."/>
            <person name="Heuer A."/>
            <person name="Rast P."/>
            <person name="Oberbeckmann S."/>
            <person name="Bunk B."/>
            <person name="Jeske O."/>
            <person name="Meyerdierks A."/>
            <person name="Storesund J.E."/>
            <person name="Kallscheuer N."/>
            <person name="Luecker S."/>
            <person name="Lage O.M."/>
            <person name="Pohl T."/>
            <person name="Merkel B.J."/>
            <person name="Hornburger P."/>
            <person name="Mueller R.-W."/>
            <person name="Bruemmer F."/>
            <person name="Labrenz M."/>
            <person name="Spormann A.M."/>
            <person name="Op den Camp H."/>
            <person name="Overmann J."/>
            <person name="Amann R."/>
            <person name="Jetten M.S.M."/>
            <person name="Mascher T."/>
            <person name="Medema M.H."/>
            <person name="Devos D.P."/>
            <person name="Kaster A.-K."/>
            <person name="Ovreas L."/>
            <person name="Rohde M."/>
            <person name="Galperin M.Y."/>
            <person name="Jogler C."/>
        </authorList>
    </citation>
    <scope>NUCLEOTIDE SEQUENCE [LARGE SCALE GENOMIC DNA]</scope>
    <source>
        <strain evidence="1 2">Pla110</strain>
    </source>
</reference>
<evidence type="ECO:0000313" key="2">
    <source>
        <dbReference type="Proteomes" id="UP000317178"/>
    </source>
</evidence>
<dbReference type="Proteomes" id="UP000317178">
    <property type="component" value="Chromosome"/>
</dbReference>
<dbReference type="OrthoDB" id="1900587at2"/>
<dbReference type="RefSeq" id="WP_144993344.1">
    <property type="nucleotide sequence ID" value="NZ_CP036281.1"/>
</dbReference>
<proteinExistence type="predicted"/>